<dbReference type="Pfam" id="PF14689">
    <property type="entry name" value="SPOB_a"/>
    <property type="match status" value="1"/>
</dbReference>
<keyword evidence="3" id="KW-0418">Kinase</keyword>
<dbReference type="Pfam" id="PF14682">
    <property type="entry name" value="SPOB_ab"/>
    <property type="match status" value="1"/>
</dbReference>
<sequence length="177" mass="20778">MTNQLDVLKALRQTRHDWLNVMQLIKGNLALKRYDRIEEIIDQVTQQSICESKISEIQAASVVYFLLTYNWFSTKMKLEIDVAGDIFSLEREEVRLLRLCEEITEKLTIGSSMDSENHLLLTFLFKGDKCEMTFDFQGTLDTKREEWQQFLKDWEPDVKLVEMSQHECVVVASFARS</sequence>
<dbReference type="Gene3D" id="3.30.565.30">
    <property type="entry name" value="Sporulation initiation phosphotransferase B (SpoOB), C-terminal domain"/>
    <property type="match status" value="1"/>
</dbReference>
<evidence type="ECO:0000313" key="6">
    <source>
        <dbReference type="Proteomes" id="UP001589838"/>
    </source>
</evidence>
<evidence type="ECO:0000256" key="3">
    <source>
        <dbReference type="ARBA" id="ARBA00022777"/>
    </source>
</evidence>
<comment type="caution">
    <text evidence="5">The sequence shown here is derived from an EMBL/GenBank/DDBJ whole genome shotgun (WGS) entry which is preliminary data.</text>
</comment>
<dbReference type="RefSeq" id="WP_335961458.1">
    <property type="nucleotide sequence ID" value="NZ_JAXBLX010000017.1"/>
</dbReference>
<protein>
    <submittedName>
        <fullName evidence="5">Spo0B C-terminal domain-containing protein</fullName>
    </submittedName>
</protein>
<evidence type="ECO:0000313" key="5">
    <source>
        <dbReference type="EMBL" id="MFC0473659.1"/>
    </source>
</evidence>
<keyword evidence="1" id="KW-0597">Phosphoprotein</keyword>
<dbReference type="InterPro" id="IPR039506">
    <property type="entry name" value="SPOB_a"/>
</dbReference>
<dbReference type="InterPro" id="IPR037100">
    <property type="entry name" value="Spo0B_C_sf"/>
</dbReference>
<reference evidence="5 6" key="1">
    <citation type="submission" date="2024-09" db="EMBL/GenBank/DDBJ databases">
        <authorList>
            <person name="Sun Q."/>
            <person name="Mori K."/>
        </authorList>
    </citation>
    <scope>NUCLEOTIDE SEQUENCE [LARGE SCALE GENOMIC DNA]</scope>
    <source>
        <strain evidence="5 6">NCAIM B.02610</strain>
    </source>
</reference>
<proteinExistence type="predicted"/>
<evidence type="ECO:0000259" key="4">
    <source>
        <dbReference type="SMART" id="SM01317"/>
    </source>
</evidence>
<keyword evidence="6" id="KW-1185">Reference proteome</keyword>
<accession>A0ABV6KK13</accession>
<feature type="domain" description="Sporulation initiation phosphotransferase B C-terminal" evidence="4">
    <location>
        <begin position="59"/>
        <end position="170"/>
    </location>
</feature>
<name>A0ABV6KK13_9BACI</name>
<dbReference type="EMBL" id="JBHLUX010000095">
    <property type="protein sequence ID" value="MFC0473659.1"/>
    <property type="molecule type" value="Genomic_DNA"/>
</dbReference>
<evidence type="ECO:0000256" key="1">
    <source>
        <dbReference type="ARBA" id="ARBA00022553"/>
    </source>
</evidence>
<gene>
    <name evidence="5" type="ORF">ACFFHM_24905</name>
</gene>
<organism evidence="5 6">
    <name type="scientific">Halalkalibacter kiskunsagensis</name>
    <dbReference type="NCBI Taxonomy" id="1548599"/>
    <lineage>
        <taxon>Bacteria</taxon>
        <taxon>Bacillati</taxon>
        <taxon>Bacillota</taxon>
        <taxon>Bacilli</taxon>
        <taxon>Bacillales</taxon>
        <taxon>Bacillaceae</taxon>
        <taxon>Halalkalibacter</taxon>
    </lineage>
</organism>
<dbReference type="SMART" id="SM01317">
    <property type="entry name" value="SPOB_ab"/>
    <property type="match status" value="1"/>
</dbReference>
<keyword evidence="2" id="KW-0808">Transferase</keyword>
<dbReference type="Proteomes" id="UP001589838">
    <property type="component" value="Unassembled WGS sequence"/>
</dbReference>
<dbReference type="InterPro" id="IPR016122">
    <property type="entry name" value="SpoOB_C"/>
</dbReference>
<dbReference type="Gene3D" id="1.10.287.130">
    <property type="match status" value="1"/>
</dbReference>
<dbReference type="InterPro" id="IPR016120">
    <property type="entry name" value="Sig_transdc_His_kin_SpoOB"/>
</dbReference>
<dbReference type="SUPFAM" id="SSF55890">
    <property type="entry name" value="Sporulation response regulatory protein Spo0B"/>
    <property type="match status" value="1"/>
</dbReference>
<evidence type="ECO:0000256" key="2">
    <source>
        <dbReference type="ARBA" id="ARBA00022679"/>
    </source>
</evidence>